<feature type="domain" description="Protein kinase" evidence="9">
    <location>
        <begin position="19"/>
        <end position="272"/>
    </location>
</feature>
<dbReference type="EMBL" id="JAPDFW010000081">
    <property type="protein sequence ID" value="KAJ5072509.1"/>
    <property type="molecule type" value="Genomic_DNA"/>
</dbReference>
<gene>
    <name evidence="11" type="ORF">M0811_01524</name>
</gene>
<dbReference type="PROSITE" id="PS00108">
    <property type="entry name" value="PROTEIN_KINASE_ST"/>
    <property type="match status" value="1"/>
</dbReference>
<keyword evidence="6 7" id="KW-0067">ATP-binding</keyword>
<dbReference type="SUPFAM" id="SSF56112">
    <property type="entry name" value="Protein kinase-like (PK-like)"/>
    <property type="match status" value="1"/>
</dbReference>
<dbReference type="CDD" id="cd05123">
    <property type="entry name" value="STKc_AGC"/>
    <property type="match status" value="1"/>
</dbReference>
<sequence>MGLCCSTKKQKKELTIEDFEILKVIGQGQSSKVYLVQNKEDEEYFAMKSIPKTFIKDQNQFERLQTERDALINLNSPFIVNLWHAFQTNEYLCFILDFVNGGEMYTYLNSRSQFSENRIKLYAAEIILALKNIHELGLVYRDLKPENLLIDKNGHIRLTDFGISKFIATQKANSFCGSLEYIAPEVWQHDSYGIEVDFWCLGTVIYEMKYKMPPFYSTNLREMQNKILNGNPKFDENCSVELHDLIQKLLTKDPKQRLGTKSIREIMEHTFFSDLDWEKVEKQEIIPEFIPQVKDSSDTSCIDSQFLNQPIFEFHILPDIVKMDQNMFGGFSFSKFK</sequence>
<name>A0A9Q0RBA1_ANAIG</name>
<evidence type="ECO:0000256" key="5">
    <source>
        <dbReference type="ARBA" id="ARBA00022777"/>
    </source>
</evidence>
<evidence type="ECO:0000259" key="9">
    <source>
        <dbReference type="PROSITE" id="PS50011"/>
    </source>
</evidence>
<evidence type="ECO:0000256" key="6">
    <source>
        <dbReference type="ARBA" id="ARBA00022840"/>
    </source>
</evidence>
<evidence type="ECO:0000259" key="10">
    <source>
        <dbReference type="PROSITE" id="PS51285"/>
    </source>
</evidence>
<dbReference type="SMART" id="SM00133">
    <property type="entry name" value="S_TK_X"/>
    <property type="match status" value="1"/>
</dbReference>
<dbReference type="InterPro" id="IPR045270">
    <property type="entry name" value="STKc_AGC"/>
</dbReference>
<dbReference type="InterPro" id="IPR000961">
    <property type="entry name" value="AGC-kinase_C"/>
</dbReference>
<evidence type="ECO:0000256" key="3">
    <source>
        <dbReference type="ARBA" id="ARBA00022679"/>
    </source>
</evidence>
<dbReference type="OrthoDB" id="63267at2759"/>
<dbReference type="Gene3D" id="3.30.200.20">
    <property type="entry name" value="Phosphorylase Kinase, domain 1"/>
    <property type="match status" value="1"/>
</dbReference>
<keyword evidence="3" id="KW-0808">Transferase</keyword>
<comment type="caution">
    <text evidence="11">The sequence shown here is derived from an EMBL/GenBank/DDBJ whole genome shotgun (WGS) entry which is preliminary data.</text>
</comment>
<evidence type="ECO:0000256" key="8">
    <source>
        <dbReference type="RuleBase" id="RU000304"/>
    </source>
</evidence>
<evidence type="ECO:0000256" key="7">
    <source>
        <dbReference type="PROSITE-ProRule" id="PRU10141"/>
    </source>
</evidence>
<dbReference type="InterPro" id="IPR000719">
    <property type="entry name" value="Prot_kinase_dom"/>
</dbReference>
<dbReference type="Gene3D" id="1.10.510.10">
    <property type="entry name" value="Transferase(Phosphotransferase) domain 1"/>
    <property type="match status" value="1"/>
</dbReference>
<dbReference type="SMART" id="SM00220">
    <property type="entry name" value="S_TKc"/>
    <property type="match status" value="1"/>
</dbReference>
<protein>
    <submittedName>
        <fullName evidence="11">Ribosomal protein S6 KINASE</fullName>
    </submittedName>
</protein>
<keyword evidence="2" id="KW-0597">Phosphoprotein</keyword>
<keyword evidence="4 7" id="KW-0547">Nucleotide-binding</keyword>
<dbReference type="OMA" id="QPIMETP"/>
<dbReference type="PROSITE" id="PS50011">
    <property type="entry name" value="PROTEIN_KINASE_DOM"/>
    <property type="match status" value="1"/>
</dbReference>
<evidence type="ECO:0000313" key="12">
    <source>
        <dbReference type="Proteomes" id="UP001149090"/>
    </source>
</evidence>
<comment type="similarity">
    <text evidence="8">Belongs to the protein kinase superfamily.</text>
</comment>
<dbReference type="FunFam" id="3.30.200.20:FF:000042">
    <property type="entry name" value="Aurora kinase A"/>
    <property type="match status" value="1"/>
</dbReference>
<keyword evidence="5 11" id="KW-0418">Kinase</keyword>
<dbReference type="GO" id="GO:0005524">
    <property type="term" value="F:ATP binding"/>
    <property type="evidence" value="ECO:0007669"/>
    <property type="project" value="UniProtKB-UniRule"/>
</dbReference>
<dbReference type="PANTHER" id="PTHR24351">
    <property type="entry name" value="RIBOSOMAL PROTEIN S6 KINASE"/>
    <property type="match status" value="1"/>
</dbReference>
<evidence type="ECO:0000256" key="1">
    <source>
        <dbReference type="ARBA" id="ARBA00022527"/>
    </source>
</evidence>
<proteinExistence type="inferred from homology"/>
<dbReference type="PROSITE" id="PS51285">
    <property type="entry name" value="AGC_KINASE_CTER"/>
    <property type="match status" value="1"/>
</dbReference>
<reference evidence="11" key="1">
    <citation type="submission" date="2022-10" db="EMBL/GenBank/DDBJ databases">
        <title>Novel sulphate-reducing endosymbionts in the free-living metamonad Anaeramoeba.</title>
        <authorList>
            <person name="Jerlstrom-Hultqvist J."/>
            <person name="Cepicka I."/>
            <person name="Gallot-Lavallee L."/>
            <person name="Salas-Leiva D."/>
            <person name="Curtis B.A."/>
            <person name="Zahonova K."/>
            <person name="Pipaliya S."/>
            <person name="Dacks J."/>
            <person name="Roger A.J."/>
        </authorList>
    </citation>
    <scope>NUCLEOTIDE SEQUENCE</scope>
    <source>
        <strain evidence="11">BMAN</strain>
    </source>
</reference>
<dbReference type="GO" id="GO:0004674">
    <property type="term" value="F:protein serine/threonine kinase activity"/>
    <property type="evidence" value="ECO:0007669"/>
    <property type="project" value="UniProtKB-KW"/>
</dbReference>
<feature type="binding site" evidence="7">
    <location>
        <position position="48"/>
    </location>
    <ligand>
        <name>ATP</name>
        <dbReference type="ChEBI" id="CHEBI:30616"/>
    </ligand>
</feature>
<evidence type="ECO:0000256" key="2">
    <source>
        <dbReference type="ARBA" id="ARBA00022553"/>
    </source>
</evidence>
<keyword evidence="1 8" id="KW-0723">Serine/threonine-protein kinase</keyword>
<dbReference type="InterPro" id="IPR011009">
    <property type="entry name" value="Kinase-like_dom_sf"/>
</dbReference>
<feature type="domain" description="AGC-kinase C-terminal" evidence="10">
    <location>
        <begin position="273"/>
        <end position="337"/>
    </location>
</feature>
<dbReference type="Pfam" id="PF00069">
    <property type="entry name" value="Pkinase"/>
    <property type="match status" value="1"/>
</dbReference>
<evidence type="ECO:0000256" key="4">
    <source>
        <dbReference type="ARBA" id="ARBA00022741"/>
    </source>
</evidence>
<dbReference type="Proteomes" id="UP001149090">
    <property type="component" value="Unassembled WGS sequence"/>
</dbReference>
<organism evidence="11 12">
    <name type="scientific">Anaeramoeba ignava</name>
    <name type="common">Anaerobic marine amoeba</name>
    <dbReference type="NCBI Taxonomy" id="1746090"/>
    <lineage>
        <taxon>Eukaryota</taxon>
        <taxon>Metamonada</taxon>
        <taxon>Anaeramoebidae</taxon>
        <taxon>Anaeramoeba</taxon>
    </lineage>
</organism>
<dbReference type="FunFam" id="1.10.510.10:FF:000008">
    <property type="entry name" value="Non-specific serine/threonine protein kinase"/>
    <property type="match status" value="1"/>
</dbReference>
<accession>A0A9Q0RBA1</accession>
<dbReference type="InterPro" id="IPR017441">
    <property type="entry name" value="Protein_kinase_ATP_BS"/>
</dbReference>
<dbReference type="AlphaFoldDB" id="A0A9Q0RBA1"/>
<dbReference type="InterPro" id="IPR008271">
    <property type="entry name" value="Ser/Thr_kinase_AS"/>
</dbReference>
<keyword evidence="12" id="KW-1185">Reference proteome</keyword>
<evidence type="ECO:0000313" key="11">
    <source>
        <dbReference type="EMBL" id="KAJ5072509.1"/>
    </source>
</evidence>
<dbReference type="PROSITE" id="PS00107">
    <property type="entry name" value="PROTEIN_KINASE_ATP"/>
    <property type="match status" value="1"/>
</dbReference>